<evidence type="ECO:0000313" key="2">
    <source>
        <dbReference type="Proteomes" id="UP001549313"/>
    </source>
</evidence>
<gene>
    <name evidence="1" type="ORF">ABIE19_000527</name>
</gene>
<dbReference type="EMBL" id="JBEPTF010000001">
    <property type="protein sequence ID" value="MET4682618.1"/>
    <property type="molecule type" value="Genomic_DNA"/>
</dbReference>
<sequence>MAAFSPQGRRSYQHEHTDTEDYAEAFVHQVLKLNQERPYVRAHVNTPLSLPQTSAIESNDEVPICVKPRSGVWEVRRASRHIGDYLDRASAIEAALSAAMEETHTGAKAKLIVDGISVSLGKGEFDHTAERGWSG</sequence>
<accession>A0ABV2R9E0</accession>
<proteinExistence type="predicted"/>
<evidence type="ECO:0000313" key="1">
    <source>
        <dbReference type="EMBL" id="MET4682618.1"/>
    </source>
</evidence>
<dbReference type="RefSeq" id="WP_354087563.1">
    <property type="nucleotide sequence ID" value="NZ_JBEPTF010000001.1"/>
</dbReference>
<reference evidence="1 2" key="1">
    <citation type="submission" date="2024-06" db="EMBL/GenBank/DDBJ databases">
        <title>Sorghum-associated microbial communities from plants grown in Nebraska, USA.</title>
        <authorList>
            <person name="Schachtman D."/>
        </authorList>
    </citation>
    <scope>NUCLEOTIDE SEQUENCE [LARGE SCALE GENOMIC DNA]</scope>
    <source>
        <strain evidence="1 2">2814</strain>
    </source>
</reference>
<comment type="caution">
    <text evidence="1">The sequence shown here is derived from an EMBL/GenBank/DDBJ whole genome shotgun (WGS) entry which is preliminary data.</text>
</comment>
<organism evidence="1 2">
    <name type="scientific">Brevundimonas faecalis</name>
    <dbReference type="NCBI Taxonomy" id="947378"/>
    <lineage>
        <taxon>Bacteria</taxon>
        <taxon>Pseudomonadati</taxon>
        <taxon>Pseudomonadota</taxon>
        <taxon>Alphaproteobacteria</taxon>
        <taxon>Caulobacterales</taxon>
        <taxon>Caulobacteraceae</taxon>
        <taxon>Brevundimonas</taxon>
    </lineage>
</organism>
<name>A0ABV2R9E0_9CAUL</name>
<protein>
    <submittedName>
        <fullName evidence="1">Uncharacterized protein</fullName>
    </submittedName>
</protein>
<keyword evidence="2" id="KW-1185">Reference proteome</keyword>
<dbReference type="Proteomes" id="UP001549313">
    <property type="component" value="Unassembled WGS sequence"/>
</dbReference>